<comment type="caution">
    <text evidence="2">The sequence shown here is derived from an EMBL/GenBank/DDBJ whole genome shotgun (WGS) entry which is preliminary data.</text>
</comment>
<dbReference type="EMBL" id="BARU01011244">
    <property type="protein sequence ID" value="GAH42937.1"/>
    <property type="molecule type" value="Genomic_DNA"/>
</dbReference>
<dbReference type="PROSITE" id="PS51257">
    <property type="entry name" value="PROKAR_LIPOPROTEIN"/>
    <property type="match status" value="1"/>
</dbReference>
<keyword evidence="1" id="KW-0472">Membrane</keyword>
<keyword evidence="1" id="KW-1133">Transmembrane helix</keyword>
<reference evidence="2" key="1">
    <citation type="journal article" date="2014" name="Front. Microbiol.">
        <title>High frequency of phylogenetically diverse reductive dehalogenase-homologous genes in deep subseafloor sedimentary metagenomes.</title>
        <authorList>
            <person name="Kawai M."/>
            <person name="Futagami T."/>
            <person name="Toyoda A."/>
            <person name="Takaki Y."/>
            <person name="Nishi S."/>
            <person name="Hori S."/>
            <person name="Arai W."/>
            <person name="Tsubouchi T."/>
            <person name="Morono Y."/>
            <person name="Uchiyama I."/>
            <person name="Ito T."/>
            <person name="Fujiyama A."/>
            <person name="Inagaki F."/>
            <person name="Takami H."/>
        </authorList>
    </citation>
    <scope>NUCLEOTIDE SEQUENCE</scope>
    <source>
        <strain evidence="2">Expedition CK06-06</strain>
    </source>
</reference>
<name>X1FD79_9ZZZZ</name>
<accession>X1FD79</accession>
<dbReference type="AlphaFoldDB" id="X1FD79"/>
<organism evidence="2">
    <name type="scientific">marine sediment metagenome</name>
    <dbReference type="NCBI Taxonomy" id="412755"/>
    <lineage>
        <taxon>unclassified sequences</taxon>
        <taxon>metagenomes</taxon>
        <taxon>ecological metagenomes</taxon>
    </lineage>
</organism>
<proteinExistence type="predicted"/>
<feature type="transmembrane region" description="Helical" evidence="1">
    <location>
        <begin position="16"/>
        <end position="37"/>
    </location>
</feature>
<evidence type="ECO:0000313" key="2">
    <source>
        <dbReference type="EMBL" id="GAH42937.1"/>
    </source>
</evidence>
<protein>
    <submittedName>
        <fullName evidence="2">Uncharacterized protein</fullName>
    </submittedName>
</protein>
<sequence length="43" mass="5149">MGSYKDMFFPDDINELWMRIINFIFIIALGACLQYVFKKQEKA</sequence>
<gene>
    <name evidence="2" type="ORF">S03H2_21176</name>
</gene>
<evidence type="ECO:0000256" key="1">
    <source>
        <dbReference type="SAM" id="Phobius"/>
    </source>
</evidence>
<keyword evidence="1" id="KW-0812">Transmembrane</keyword>